<protein>
    <submittedName>
        <fullName evidence="3">DUF4190 domain-containing protein</fullName>
    </submittedName>
</protein>
<sequence length="104" mass="10628">MSVDASTPVHRPESGNAEKLNVLAVVAFVLAILVAGQIVGFGSVTLAIFAVGAGHVALQQIKSRGGRGRTLALFALAISYAAGIWGLVTTVYWAILLAGATINP</sequence>
<feature type="transmembrane region" description="Helical" evidence="1">
    <location>
        <begin position="20"/>
        <end position="51"/>
    </location>
</feature>
<reference evidence="3 4" key="1">
    <citation type="journal article" date="2023" name="Environ Microbiome">
        <title>A coral-associated actinobacterium mitigates coral bleaching under heat stress.</title>
        <authorList>
            <person name="Li J."/>
            <person name="Zou Y."/>
            <person name="Li Q."/>
            <person name="Zhang J."/>
            <person name="Bourne D.G."/>
            <person name="Lyu Y."/>
            <person name="Liu C."/>
            <person name="Zhang S."/>
        </authorList>
    </citation>
    <scope>NUCLEOTIDE SEQUENCE [LARGE SCALE GENOMIC DNA]</scope>
    <source>
        <strain evidence="3 4">SCSIO 13291</strain>
    </source>
</reference>
<dbReference type="EMBL" id="CP115965">
    <property type="protein sequence ID" value="WZW99358.1"/>
    <property type="molecule type" value="Genomic_DNA"/>
</dbReference>
<feature type="transmembrane region" description="Helical" evidence="1">
    <location>
        <begin position="71"/>
        <end position="95"/>
    </location>
</feature>
<evidence type="ECO:0000256" key="1">
    <source>
        <dbReference type="SAM" id="Phobius"/>
    </source>
</evidence>
<keyword evidence="1" id="KW-0812">Transmembrane</keyword>
<evidence type="ECO:0000313" key="2">
    <source>
        <dbReference type="EMBL" id="WZW99357.1"/>
    </source>
</evidence>
<keyword evidence="1" id="KW-1133">Transmembrane helix</keyword>
<proteinExistence type="predicted"/>
<dbReference type="RefSeq" id="WP_232550210.1">
    <property type="nucleotide sequence ID" value="NZ_CP115965.1"/>
</dbReference>
<organism evidence="3 4">
    <name type="scientific">Propioniciclava soli</name>
    <dbReference type="NCBI Taxonomy" id="2775081"/>
    <lineage>
        <taxon>Bacteria</taxon>
        <taxon>Bacillati</taxon>
        <taxon>Actinomycetota</taxon>
        <taxon>Actinomycetes</taxon>
        <taxon>Propionibacteriales</taxon>
        <taxon>Propionibacteriaceae</taxon>
        <taxon>Propioniciclava</taxon>
    </lineage>
</organism>
<name>A0ABZ3CA16_9ACTN</name>
<dbReference type="Proteomes" id="UP001434337">
    <property type="component" value="Chromosome"/>
</dbReference>
<gene>
    <name evidence="2" type="ORF">PCC79_03925</name>
    <name evidence="3" type="ORF">PCC79_03930</name>
</gene>
<accession>A0ABZ3CA16</accession>
<keyword evidence="1" id="KW-0472">Membrane</keyword>
<evidence type="ECO:0000313" key="3">
    <source>
        <dbReference type="EMBL" id="WZW99358.1"/>
    </source>
</evidence>
<keyword evidence="4" id="KW-1185">Reference proteome</keyword>
<evidence type="ECO:0000313" key="4">
    <source>
        <dbReference type="Proteomes" id="UP001434337"/>
    </source>
</evidence>
<dbReference type="EMBL" id="CP115965">
    <property type="protein sequence ID" value="WZW99357.1"/>
    <property type="molecule type" value="Genomic_DNA"/>
</dbReference>